<evidence type="ECO:0000313" key="2">
    <source>
        <dbReference type="Proteomes" id="UP001497522"/>
    </source>
</evidence>
<protein>
    <submittedName>
        <fullName evidence="1">Uncharacterized protein</fullName>
    </submittedName>
</protein>
<gene>
    <name evidence="1" type="ORF">CSSPJE1EN2_LOCUS18023</name>
</gene>
<sequence length="127" mass="14210">MFEPAVLQRSHDLTKMSQLWNKQMSNQVQEMYELVHKSVLNGGTAEENPSTIQGRVPGWKQVGQTFVASDSKVDTQDFDELVSTALHQGIVSNPFRNGDGIEADDVQKSLHYDHLPKAMFADAHNNV</sequence>
<evidence type="ECO:0000313" key="1">
    <source>
        <dbReference type="EMBL" id="CAK9875801.1"/>
    </source>
</evidence>
<reference evidence="1" key="1">
    <citation type="submission" date="2024-03" db="EMBL/GenBank/DDBJ databases">
        <authorList>
            <consortium name="ELIXIR-Norway"/>
            <consortium name="Elixir Norway"/>
        </authorList>
    </citation>
    <scope>NUCLEOTIDE SEQUENCE</scope>
</reference>
<name>A0ABP1BJK6_9BRYO</name>
<dbReference type="EMBL" id="OZ023706">
    <property type="protein sequence ID" value="CAK9875801.1"/>
    <property type="molecule type" value="Genomic_DNA"/>
</dbReference>
<proteinExistence type="predicted"/>
<organism evidence="1 2">
    <name type="scientific">Sphagnum jensenii</name>
    <dbReference type="NCBI Taxonomy" id="128206"/>
    <lineage>
        <taxon>Eukaryota</taxon>
        <taxon>Viridiplantae</taxon>
        <taxon>Streptophyta</taxon>
        <taxon>Embryophyta</taxon>
        <taxon>Bryophyta</taxon>
        <taxon>Sphagnophytina</taxon>
        <taxon>Sphagnopsida</taxon>
        <taxon>Sphagnales</taxon>
        <taxon>Sphagnaceae</taxon>
        <taxon>Sphagnum</taxon>
    </lineage>
</organism>
<keyword evidence="2" id="KW-1185">Reference proteome</keyword>
<accession>A0ABP1BJK6</accession>
<dbReference type="Proteomes" id="UP001497522">
    <property type="component" value="Chromosome 5"/>
</dbReference>